<evidence type="ECO:0000313" key="3">
    <source>
        <dbReference type="Proteomes" id="UP000501648"/>
    </source>
</evidence>
<dbReference type="PROSITE" id="PS50943">
    <property type="entry name" value="HTH_CROC1"/>
    <property type="match status" value="1"/>
</dbReference>
<dbReference type="InterPro" id="IPR001387">
    <property type="entry name" value="Cro/C1-type_HTH"/>
</dbReference>
<dbReference type="SUPFAM" id="SSF47413">
    <property type="entry name" value="lambda repressor-like DNA-binding domains"/>
    <property type="match status" value="1"/>
</dbReference>
<protein>
    <submittedName>
        <fullName evidence="2">XRE family transcriptional regulator</fullName>
    </submittedName>
</protein>
<dbReference type="EMBL" id="CP008956">
    <property type="protein sequence ID" value="QJQ00193.1"/>
    <property type="molecule type" value="Genomic_DNA"/>
</dbReference>
<gene>
    <name evidence="2" type="ORF">C798_08095</name>
</gene>
<feature type="domain" description="HTH cro/C1-type" evidence="1">
    <location>
        <begin position="10"/>
        <end position="63"/>
    </location>
</feature>
<proteinExistence type="predicted"/>
<dbReference type="InterPro" id="IPR010982">
    <property type="entry name" value="Lambda_DNA-bd_dom_sf"/>
</dbReference>
<evidence type="ECO:0000259" key="1">
    <source>
        <dbReference type="PROSITE" id="PS50943"/>
    </source>
</evidence>
<organism evidence="2 3">
    <name type="scientific">Herbaspirillum rubrisubalbicans Os34</name>
    <dbReference type="NCBI Taxonomy" id="1235827"/>
    <lineage>
        <taxon>Bacteria</taxon>
        <taxon>Pseudomonadati</taxon>
        <taxon>Pseudomonadota</taxon>
        <taxon>Betaproteobacteria</taxon>
        <taxon>Burkholderiales</taxon>
        <taxon>Oxalobacteraceae</taxon>
        <taxon>Herbaspirillum</taxon>
    </lineage>
</organism>
<evidence type="ECO:0000313" key="2">
    <source>
        <dbReference type="EMBL" id="QJQ00193.1"/>
    </source>
</evidence>
<name>A0A6M3ZPJ6_9BURK</name>
<dbReference type="CDD" id="cd00093">
    <property type="entry name" value="HTH_XRE"/>
    <property type="match status" value="1"/>
</dbReference>
<dbReference type="RefSeq" id="WP_017455161.1">
    <property type="nucleotide sequence ID" value="NZ_CP008956.1"/>
</dbReference>
<sequence>MEILPYGERLKSERLRLGFSQDAFAALGGVRKQTQISYEQGKTLPDIGFMAAVSKIGVDVSYVIFGIPTADALTADEQQVLQGFRRLDLIGKARVLGVIEGAAPAEVGRKNASHITVGGSIGQHIVGDIHGTLQGPVMGNKIEKK</sequence>
<dbReference type="SMART" id="SM00530">
    <property type="entry name" value="HTH_XRE"/>
    <property type="match status" value="1"/>
</dbReference>
<dbReference type="Proteomes" id="UP000501648">
    <property type="component" value="Chromosome"/>
</dbReference>
<dbReference type="AlphaFoldDB" id="A0A6M3ZPJ6"/>
<accession>A0A6M3ZPJ6</accession>
<dbReference type="GO" id="GO:0003677">
    <property type="term" value="F:DNA binding"/>
    <property type="evidence" value="ECO:0007669"/>
    <property type="project" value="InterPro"/>
</dbReference>
<reference evidence="2 3" key="1">
    <citation type="journal article" date="2012" name="J. Bacteriol.">
        <title>Genome sequence of the pathogenic Herbaspirillum seropedicae strain Os34, isolated from rice roots.</title>
        <authorList>
            <person name="Ye W."/>
            <person name="Ye S."/>
            <person name="Liu J."/>
            <person name="Chang S."/>
            <person name="Chen M."/>
            <person name="Zhu B."/>
            <person name="Guo L."/>
            <person name="An Q."/>
        </authorList>
    </citation>
    <scope>NUCLEOTIDE SEQUENCE [LARGE SCALE GENOMIC DNA]</scope>
    <source>
        <strain evidence="2 3">Os34</strain>
    </source>
</reference>
<dbReference type="Gene3D" id="1.10.260.40">
    <property type="entry name" value="lambda repressor-like DNA-binding domains"/>
    <property type="match status" value="1"/>
</dbReference>